<organism evidence="1 2">
    <name type="scientific">Persicimonas caeni</name>
    <dbReference type="NCBI Taxonomy" id="2292766"/>
    <lineage>
        <taxon>Bacteria</taxon>
        <taxon>Deltaproteobacteria</taxon>
        <taxon>Bradymonadales</taxon>
        <taxon>Bradymonadaceae</taxon>
        <taxon>Persicimonas</taxon>
    </lineage>
</organism>
<evidence type="ECO:0000313" key="1">
    <source>
        <dbReference type="EMBL" id="QDG50551.1"/>
    </source>
</evidence>
<dbReference type="AlphaFoldDB" id="A0A4Y6PQC5"/>
<sequence length="385" mass="43296">MFGGESNGIVDQLERFSRDASWEQIGELSDPIFRNYLITHNYWRLSMRMAELLGRQNLVWPGFGAWASAQAGEMMRHDGMGWLALTPRFGERITALLGRGNGLIFMDIAPVFSAFLALMEPADTAAQQEHHKLAEDAPGEVPAYLQDALDLDPRSVDEHPDGQQAMIWAFSEYFLAAYAACPDARAERIYVANCFVGLQEQTRIDCMLDALLELEGINRVWRAMATPLVRLWGAGCWLQDTVGRRLGRQTDAHRRHAYRLARAALIEGRLTQVMGTQLLMSLDVGDEELDISDDVPWSSPTAAYPSHLARFDEPSAEFRARLEALLNWDRTHDTTDGSAAVDWTELSDRMNFIVDLFRTRQQDLALFTHPLSRAPADVLAEVATI</sequence>
<dbReference type="RefSeq" id="WP_141197043.1">
    <property type="nucleotide sequence ID" value="NZ_CP041186.1"/>
</dbReference>
<dbReference type="Proteomes" id="UP000315995">
    <property type="component" value="Chromosome"/>
</dbReference>
<proteinExistence type="predicted"/>
<evidence type="ECO:0000313" key="2">
    <source>
        <dbReference type="Proteomes" id="UP000315995"/>
    </source>
</evidence>
<protein>
    <submittedName>
        <fullName evidence="1">Uncharacterized protein</fullName>
    </submittedName>
</protein>
<dbReference type="EMBL" id="CP041186">
    <property type="protein sequence ID" value="QDG50551.1"/>
    <property type="molecule type" value="Genomic_DNA"/>
</dbReference>
<accession>A0A4Y6PQC5</accession>
<name>A0A4Y6PQC5_PERCE</name>
<dbReference type="OrthoDB" id="257464at2"/>
<gene>
    <name evidence="1" type="ORF">FIV42_07335</name>
</gene>
<accession>A0A5B8Y1D7</accession>
<keyword evidence="2" id="KW-1185">Reference proteome</keyword>
<reference evidence="1 2" key="1">
    <citation type="submission" date="2019-06" db="EMBL/GenBank/DDBJ databases">
        <title>Persicimonas caeni gen. nov., sp. nov., a predatory bacterium isolated from solar saltern.</title>
        <authorList>
            <person name="Wang S."/>
        </authorList>
    </citation>
    <scope>NUCLEOTIDE SEQUENCE [LARGE SCALE GENOMIC DNA]</scope>
    <source>
        <strain evidence="1 2">YN101</strain>
    </source>
</reference>